<organism evidence="1 2">
    <name type="scientific">Malus domestica</name>
    <name type="common">Apple</name>
    <name type="synonym">Pyrus malus</name>
    <dbReference type="NCBI Taxonomy" id="3750"/>
    <lineage>
        <taxon>Eukaryota</taxon>
        <taxon>Viridiplantae</taxon>
        <taxon>Streptophyta</taxon>
        <taxon>Embryophyta</taxon>
        <taxon>Tracheophyta</taxon>
        <taxon>Spermatophyta</taxon>
        <taxon>Magnoliopsida</taxon>
        <taxon>eudicotyledons</taxon>
        <taxon>Gunneridae</taxon>
        <taxon>Pentapetalae</taxon>
        <taxon>rosids</taxon>
        <taxon>fabids</taxon>
        <taxon>Rosales</taxon>
        <taxon>Rosaceae</taxon>
        <taxon>Amygdaloideae</taxon>
        <taxon>Maleae</taxon>
        <taxon>Malus</taxon>
    </lineage>
</organism>
<evidence type="ECO:0000313" key="2">
    <source>
        <dbReference type="Proteomes" id="UP000290289"/>
    </source>
</evidence>
<dbReference type="Proteomes" id="UP000290289">
    <property type="component" value="Chromosome 11"/>
</dbReference>
<reference evidence="1 2" key="1">
    <citation type="submission" date="2018-10" db="EMBL/GenBank/DDBJ databases">
        <title>A high-quality apple genome assembly.</title>
        <authorList>
            <person name="Hu J."/>
        </authorList>
    </citation>
    <scope>NUCLEOTIDE SEQUENCE [LARGE SCALE GENOMIC DNA]</scope>
    <source>
        <strain evidence="2">cv. HFTH1</strain>
        <tissue evidence="1">Young leaf</tissue>
    </source>
</reference>
<name>A0A498IM87_MALDO</name>
<sequence>MVRPMGFSPILEREMDREREREEKAWLCAFFGVNRLPHRVGEERMVEGGMGELMEVMLIHCLRPYQPANKIRIRVCTIWVTKSIGDDPQPQSLDFVFVDKQMRLLHLFRYHKMLTTSSKLVPYPVVVELNRKTTIVPIEKNKLGDPKAVVQFD</sequence>
<evidence type="ECO:0000313" key="1">
    <source>
        <dbReference type="EMBL" id="RXH83284.1"/>
    </source>
</evidence>
<comment type="caution">
    <text evidence="1">The sequence shown here is derived from an EMBL/GenBank/DDBJ whole genome shotgun (WGS) entry which is preliminary data.</text>
</comment>
<proteinExistence type="predicted"/>
<dbReference type="AlphaFoldDB" id="A0A498IM87"/>
<protein>
    <submittedName>
        <fullName evidence="1">Uncharacterized protein</fullName>
    </submittedName>
</protein>
<dbReference type="EMBL" id="RDQH01000337">
    <property type="protein sequence ID" value="RXH83284.1"/>
    <property type="molecule type" value="Genomic_DNA"/>
</dbReference>
<accession>A0A498IM87</accession>
<keyword evidence="2" id="KW-1185">Reference proteome</keyword>
<gene>
    <name evidence="1" type="ORF">DVH24_005537</name>
</gene>